<feature type="region of interest" description="Disordered" evidence="4">
    <location>
        <begin position="241"/>
        <end position="274"/>
    </location>
</feature>
<dbReference type="InterPro" id="IPR046364">
    <property type="entry name" value="Exo70_C"/>
</dbReference>
<protein>
    <recommendedName>
        <fullName evidence="3">Exocyst subunit Exo70 family protein</fullName>
    </recommendedName>
</protein>
<comment type="caution">
    <text evidence="6">The sequence shown here is derived from an EMBL/GenBank/DDBJ whole genome shotgun (WGS) entry which is preliminary data.</text>
</comment>
<proteinExistence type="inferred from homology"/>
<dbReference type="GO" id="GO:0000145">
    <property type="term" value="C:exocyst"/>
    <property type="evidence" value="ECO:0007669"/>
    <property type="project" value="InterPro"/>
</dbReference>
<feature type="domain" description="Exocyst complex subunit Exo70 C-terminal" evidence="5">
    <location>
        <begin position="357"/>
        <end position="732"/>
    </location>
</feature>
<gene>
    <name evidence="6" type="ORF">B296_00030999</name>
</gene>
<dbReference type="Proteomes" id="UP000287651">
    <property type="component" value="Unassembled WGS sequence"/>
</dbReference>
<feature type="region of interest" description="Disordered" evidence="4">
    <location>
        <begin position="70"/>
        <end position="112"/>
    </location>
</feature>
<accession>A0A426Y8I0</accession>
<dbReference type="GO" id="GO:0015031">
    <property type="term" value="P:protein transport"/>
    <property type="evidence" value="ECO:0007669"/>
    <property type="project" value="UniProtKB-KW"/>
</dbReference>
<dbReference type="Pfam" id="PF03081">
    <property type="entry name" value="Exo70_C"/>
    <property type="match status" value="1"/>
</dbReference>
<dbReference type="InterPro" id="IPR004140">
    <property type="entry name" value="Exo70"/>
</dbReference>
<reference evidence="6 7" key="1">
    <citation type="journal article" date="2014" name="Agronomy (Basel)">
        <title>A Draft Genome Sequence for Ensete ventricosum, the Drought-Tolerant Tree Against Hunger.</title>
        <authorList>
            <person name="Harrison J."/>
            <person name="Moore K.A."/>
            <person name="Paszkiewicz K."/>
            <person name="Jones T."/>
            <person name="Grant M."/>
            <person name="Ambacheew D."/>
            <person name="Muzemil S."/>
            <person name="Studholme D.J."/>
        </authorList>
    </citation>
    <scope>NUCLEOTIDE SEQUENCE [LARGE SCALE GENOMIC DNA]</scope>
</reference>
<dbReference type="Gene3D" id="1.20.1280.170">
    <property type="entry name" value="Exocyst complex component Exo70"/>
    <property type="match status" value="1"/>
</dbReference>
<keyword evidence="3" id="KW-0653">Protein transport</keyword>
<dbReference type="PANTHER" id="PTHR12542">
    <property type="entry name" value="EXOCYST COMPLEX PROTEIN EXO70"/>
    <property type="match status" value="1"/>
</dbReference>
<evidence type="ECO:0000256" key="4">
    <source>
        <dbReference type="SAM" id="MobiDB-lite"/>
    </source>
</evidence>
<feature type="compositionally biased region" description="Low complexity" evidence="4">
    <location>
        <begin position="260"/>
        <end position="274"/>
    </location>
</feature>
<feature type="compositionally biased region" description="Acidic residues" evidence="4">
    <location>
        <begin position="245"/>
        <end position="257"/>
    </location>
</feature>
<dbReference type="SUPFAM" id="SSF74788">
    <property type="entry name" value="Cullin repeat-like"/>
    <property type="match status" value="1"/>
</dbReference>
<dbReference type="InterPro" id="IPR016159">
    <property type="entry name" value="Cullin_repeat-like_dom_sf"/>
</dbReference>
<dbReference type="Pfam" id="PF20669">
    <property type="entry name" value="Exo70_N"/>
    <property type="match status" value="1"/>
</dbReference>
<evidence type="ECO:0000313" key="6">
    <source>
        <dbReference type="EMBL" id="RRT48041.1"/>
    </source>
</evidence>
<evidence type="ECO:0000256" key="1">
    <source>
        <dbReference type="ARBA" id="ARBA00006756"/>
    </source>
</evidence>
<organism evidence="6 7">
    <name type="scientific">Ensete ventricosum</name>
    <name type="common">Abyssinian banana</name>
    <name type="synonym">Musa ensete</name>
    <dbReference type="NCBI Taxonomy" id="4639"/>
    <lineage>
        <taxon>Eukaryota</taxon>
        <taxon>Viridiplantae</taxon>
        <taxon>Streptophyta</taxon>
        <taxon>Embryophyta</taxon>
        <taxon>Tracheophyta</taxon>
        <taxon>Spermatophyta</taxon>
        <taxon>Magnoliopsida</taxon>
        <taxon>Liliopsida</taxon>
        <taxon>Zingiberales</taxon>
        <taxon>Musaceae</taxon>
        <taxon>Ensete</taxon>
    </lineage>
</organism>
<dbReference type="GO" id="GO:0006887">
    <property type="term" value="P:exocytosis"/>
    <property type="evidence" value="ECO:0007669"/>
    <property type="project" value="UniProtKB-KW"/>
</dbReference>
<dbReference type="PANTHER" id="PTHR12542:SF7">
    <property type="entry name" value="EXOCYST SUBUNIT EXO70 FAMILY PROTEIN"/>
    <property type="match status" value="1"/>
</dbReference>
<dbReference type="AlphaFoldDB" id="A0A426Y8I0"/>
<name>A0A426Y8I0_ENSVE</name>
<evidence type="ECO:0000256" key="3">
    <source>
        <dbReference type="RuleBase" id="RU365026"/>
    </source>
</evidence>
<comment type="function">
    <text evidence="3">Component of the exocyst complex.</text>
</comment>
<comment type="similarity">
    <text evidence="1 3">Belongs to the EXO70 family.</text>
</comment>
<keyword evidence="3" id="KW-0268">Exocytosis</keyword>
<sequence length="748" mass="83081">MAIFPSDGQKSRFCLLSLSSPPLAVRSPTRLHRPSPISAVLGSPYRHAHAAPASHQIITTWRHYDPPISGARVATPWSHTRKRPKQQQQKPPHATTKHATRPIEGETVEPYRFPMDGSGGAAAEGDLEAAEKLIMRWDSTASSAVDERMLFDGGDRSDAERYLRAVDELRRSIKDPVIVGSPRRSSSSSSHSSENAIQIAMARLEDEFRNLLLTRANEVVVDALVDLSSISLNSSASMDGYGDLSDAEGGGEGDGGGEGEAFSSDSVGTSSSIRRSSIRSTRSIREIDLLPSDAVDDLRSIAGRMIAAGYGRECVQVYAGARKAAVDVCFRHLGVEKLSIGEVQRLEWDALEAKIRRWIRAARVCVRIIFASERRLCEHIFDGLGIADDAPFIETVKGASIQLFGFAEAISIGRRSPEKLFKILDLHDTISDLLPDIAVVFLSKSAESIYTQATEILSRLAEAVRGILSEFENAVFRDPPKTPVPGGTIHPLTRYVMNYISLISDYKPTLIELIVTRPSTSSRFSGDDLAAAGALLLEIDFPAPENQTPLAAHLIWIIVVLENNLENKASFYKDNALSHLFLMNNVHYIVHKVKDSPELREMIGDDYLKKLTGKFRLSATSYQRATWMRILHCLRDEGIHVSGSFSSGISKSTLRERFKAFNAAFDEAHKTQATWYVPDTQLREELRISISEKLLPAYRSFLGRFRQHIENGRHPEMYIKYSVEDLEIALSDFFEGCAPSLHNRRRSH</sequence>
<keyword evidence="2 3" id="KW-0813">Transport</keyword>
<dbReference type="GO" id="GO:0005546">
    <property type="term" value="F:phosphatidylinositol-4,5-bisphosphate binding"/>
    <property type="evidence" value="ECO:0007669"/>
    <property type="project" value="InterPro"/>
</dbReference>
<evidence type="ECO:0000313" key="7">
    <source>
        <dbReference type="Proteomes" id="UP000287651"/>
    </source>
</evidence>
<dbReference type="EMBL" id="AMZH03014197">
    <property type="protein sequence ID" value="RRT48041.1"/>
    <property type="molecule type" value="Genomic_DNA"/>
</dbReference>
<evidence type="ECO:0000256" key="2">
    <source>
        <dbReference type="ARBA" id="ARBA00022448"/>
    </source>
</evidence>
<evidence type="ECO:0000259" key="5">
    <source>
        <dbReference type="Pfam" id="PF03081"/>
    </source>
</evidence>